<dbReference type="PANTHER" id="PTHR43776:SF7">
    <property type="entry name" value="D,D-DIPEPTIDE TRANSPORT ATP-BINDING PROTEIN DDPF-RELATED"/>
    <property type="match status" value="1"/>
</dbReference>
<organism evidence="6 7">
    <name type="scientific">Salinispira pacifica</name>
    <dbReference type="NCBI Taxonomy" id="1307761"/>
    <lineage>
        <taxon>Bacteria</taxon>
        <taxon>Pseudomonadati</taxon>
        <taxon>Spirochaetota</taxon>
        <taxon>Spirochaetia</taxon>
        <taxon>Spirochaetales</taxon>
        <taxon>Spirochaetaceae</taxon>
        <taxon>Salinispira</taxon>
    </lineage>
</organism>
<dbReference type="RefSeq" id="WP_024268732.1">
    <property type="nucleotide sequence ID" value="NC_023035.1"/>
</dbReference>
<dbReference type="KEGG" id="slr:L21SP2_2476"/>
<dbReference type="InterPro" id="IPR027417">
    <property type="entry name" value="P-loop_NTPase"/>
</dbReference>
<dbReference type="PROSITE" id="PS00211">
    <property type="entry name" value="ABC_TRANSPORTER_1"/>
    <property type="match status" value="1"/>
</dbReference>
<dbReference type="InterPro" id="IPR003439">
    <property type="entry name" value="ABC_transporter-like_ATP-bd"/>
</dbReference>
<dbReference type="InterPro" id="IPR003593">
    <property type="entry name" value="AAA+_ATPase"/>
</dbReference>
<keyword evidence="2" id="KW-0813">Transport</keyword>
<dbReference type="InterPro" id="IPR017871">
    <property type="entry name" value="ABC_transporter-like_CS"/>
</dbReference>
<dbReference type="HOGENOM" id="CLU_000604_1_23_12"/>
<evidence type="ECO:0000313" key="6">
    <source>
        <dbReference type="EMBL" id="AHC15829.1"/>
    </source>
</evidence>
<dbReference type="SUPFAM" id="SSF52540">
    <property type="entry name" value="P-loop containing nucleoside triphosphate hydrolases"/>
    <property type="match status" value="1"/>
</dbReference>
<evidence type="ECO:0000256" key="2">
    <source>
        <dbReference type="ARBA" id="ARBA00022448"/>
    </source>
</evidence>
<proteinExistence type="inferred from homology"/>
<dbReference type="GO" id="GO:0005524">
    <property type="term" value="F:ATP binding"/>
    <property type="evidence" value="ECO:0007669"/>
    <property type="project" value="UniProtKB-KW"/>
</dbReference>
<dbReference type="PROSITE" id="PS50893">
    <property type="entry name" value="ABC_TRANSPORTER_2"/>
    <property type="match status" value="1"/>
</dbReference>
<dbReference type="Gene3D" id="3.40.50.300">
    <property type="entry name" value="P-loop containing nucleotide triphosphate hydrolases"/>
    <property type="match status" value="1"/>
</dbReference>
<evidence type="ECO:0000256" key="3">
    <source>
        <dbReference type="ARBA" id="ARBA00022741"/>
    </source>
</evidence>
<evidence type="ECO:0000256" key="4">
    <source>
        <dbReference type="ARBA" id="ARBA00022840"/>
    </source>
</evidence>
<keyword evidence="7" id="KW-1185">Reference proteome</keyword>
<feature type="domain" description="ABC transporter" evidence="5">
    <location>
        <begin position="18"/>
        <end position="290"/>
    </location>
</feature>
<dbReference type="GO" id="GO:0055085">
    <property type="term" value="P:transmembrane transport"/>
    <property type="evidence" value="ECO:0007669"/>
    <property type="project" value="UniProtKB-ARBA"/>
</dbReference>
<dbReference type="OrthoDB" id="337094at2"/>
<dbReference type="Proteomes" id="UP000018680">
    <property type="component" value="Chromosome"/>
</dbReference>
<dbReference type="GO" id="GO:0016887">
    <property type="term" value="F:ATP hydrolysis activity"/>
    <property type="evidence" value="ECO:0007669"/>
    <property type="project" value="InterPro"/>
</dbReference>
<dbReference type="InterPro" id="IPR050319">
    <property type="entry name" value="ABC_transp_ATP-bind"/>
</dbReference>
<name>V5WJR8_9SPIO</name>
<dbReference type="Pfam" id="PF00005">
    <property type="entry name" value="ABC_tran"/>
    <property type="match status" value="1"/>
</dbReference>
<protein>
    <submittedName>
        <fullName evidence="6">ABC transporter ATP-binding protein</fullName>
    </submittedName>
</protein>
<sequence>MNKKNRKTNGTGADSPLLRIRGLTKQYKSGGYGGMGAQSLYALKDIDLDLYPGEVLSIIGESGSGKTTLARCILQREKIQSGRIDSIWGTIQRGAPEQHSRQIQGNPLGPDTTISSRDLYRKIQLVPQATQNSLNPWRRVDQLLDPILRRTSGRGNSMQTARDNIQTAKEELMELCGLSPAFLKRYPGELSGGQRQRVLIARALAMEARLIIFDEPVSSLDVSIQARLLNTLLELKEEYGLSYVFITHDLDIAEYISDRMAIIHNSRILESGPVEEIVQHPREEFTRTLLEAGLKKQNWLDSFIS</sequence>
<dbReference type="EMBL" id="CP006939">
    <property type="protein sequence ID" value="AHC15829.1"/>
    <property type="molecule type" value="Genomic_DNA"/>
</dbReference>
<keyword evidence="4 6" id="KW-0067">ATP-binding</keyword>
<dbReference type="PANTHER" id="PTHR43776">
    <property type="entry name" value="TRANSPORT ATP-BINDING PROTEIN"/>
    <property type="match status" value="1"/>
</dbReference>
<comment type="similarity">
    <text evidence="1">Belongs to the ABC transporter superfamily.</text>
</comment>
<dbReference type="STRING" id="1307761.L21SP2_2476"/>
<dbReference type="SMART" id="SM00382">
    <property type="entry name" value="AAA"/>
    <property type="match status" value="1"/>
</dbReference>
<gene>
    <name evidence="6" type="ORF">L21SP2_2476</name>
</gene>
<evidence type="ECO:0000259" key="5">
    <source>
        <dbReference type="PROSITE" id="PS50893"/>
    </source>
</evidence>
<reference evidence="6 7" key="1">
    <citation type="journal article" date="2015" name="Stand. Genomic Sci.">
        <title>Complete genome sequence and description of Salinispira pacifica gen. nov., sp. nov., a novel spirochaete isolated form a hypersaline microbial mat.</title>
        <authorList>
            <person name="Ben Hania W."/>
            <person name="Joseph M."/>
            <person name="Schumann P."/>
            <person name="Bunk B."/>
            <person name="Fiebig A."/>
            <person name="Sproer C."/>
            <person name="Klenk H.P."/>
            <person name="Fardeau M.L."/>
            <person name="Spring S."/>
        </authorList>
    </citation>
    <scope>NUCLEOTIDE SEQUENCE [LARGE SCALE GENOMIC DNA]</scope>
    <source>
        <strain evidence="6 7">L21-RPul-D2</strain>
    </source>
</reference>
<evidence type="ECO:0000256" key="1">
    <source>
        <dbReference type="ARBA" id="ARBA00005417"/>
    </source>
</evidence>
<dbReference type="CDD" id="cd03257">
    <property type="entry name" value="ABC_NikE_OppD_transporters"/>
    <property type="match status" value="1"/>
</dbReference>
<dbReference type="eggNOG" id="COG4172">
    <property type="taxonomic scope" value="Bacteria"/>
</dbReference>
<accession>V5WJR8</accession>
<dbReference type="AlphaFoldDB" id="V5WJR8"/>
<keyword evidence="3" id="KW-0547">Nucleotide-binding</keyword>
<evidence type="ECO:0000313" key="7">
    <source>
        <dbReference type="Proteomes" id="UP000018680"/>
    </source>
</evidence>